<dbReference type="PANTHER" id="PTHR43046">
    <property type="entry name" value="GDP-MANNOSE MANNOSYL HYDROLASE"/>
    <property type="match status" value="1"/>
</dbReference>
<comment type="cofactor">
    <cofactor evidence="1">
        <name>Mg(2+)</name>
        <dbReference type="ChEBI" id="CHEBI:18420"/>
    </cofactor>
</comment>
<evidence type="ECO:0000313" key="8">
    <source>
        <dbReference type="Proteomes" id="UP000483261"/>
    </source>
</evidence>
<keyword evidence="3 5" id="KW-0378">Hydrolase</keyword>
<dbReference type="CDD" id="cd03424">
    <property type="entry name" value="NUDIX_ADPRase_Nudt5_UGPPase_Nudt14"/>
    <property type="match status" value="1"/>
</dbReference>
<keyword evidence="4" id="KW-0460">Magnesium</keyword>
<dbReference type="PRINTS" id="PR00502">
    <property type="entry name" value="NUDIXFAMILY"/>
</dbReference>
<name>A0A6M1R1P8_9ACTN</name>
<gene>
    <name evidence="7" type="ORF">G5C66_14330</name>
</gene>
<dbReference type="Proteomes" id="UP000483261">
    <property type="component" value="Unassembled WGS sequence"/>
</dbReference>
<organism evidence="7 8">
    <name type="scientific">Nocardioides turkmenicus</name>
    <dbReference type="NCBI Taxonomy" id="2711220"/>
    <lineage>
        <taxon>Bacteria</taxon>
        <taxon>Bacillati</taxon>
        <taxon>Actinomycetota</taxon>
        <taxon>Actinomycetes</taxon>
        <taxon>Propionibacteriales</taxon>
        <taxon>Nocardioidaceae</taxon>
        <taxon>Nocardioides</taxon>
    </lineage>
</organism>
<evidence type="ECO:0000256" key="1">
    <source>
        <dbReference type="ARBA" id="ARBA00001946"/>
    </source>
</evidence>
<dbReference type="InterPro" id="IPR015797">
    <property type="entry name" value="NUDIX_hydrolase-like_dom_sf"/>
</dbReference>
<evidence type="ECO:0000256" key="4">
    <source>
        <dbReference type="ARBA" id="ARBA00022842"/>
    </source>
</evidence>
<proteinExistence type="inferred from homology"/>
<dbReference type="AlphaFoldDB" id="A0A6M1R1P8"/>
<dbReference type="PANTHER" id="PTHR43046:SF12">
    <property type="entry name" value="GDP-MANNOSE MANNOSYL HYDROLASE"/>
    <property type="match status" value="1"/>
</dbReference>
<dbReference type="RefSeq" id="WP_165111645.1">
    <property type="nucleotide sequence ID" value="NZ_JAALAA010000011.1"/>
</dbReference>
<evidence type="ECO:0000256" key="3">
    <source>
        <dbReference type="ARBA" id="ARBA00022801"/>
    </source>
</evidence>
<keyword evidence="8" id="KW-1185">Reference proteome</keyword>
<dbReference type="Pfam" id="PF00293">
    <property type="entry name" value="NUDIX"/>
    <property type="match status" value="1"/>
</dbReference>
<sequence>MAERSATQWIIHDEKIVDDKLKMVLSRASVELPDGTLFDQWVMRIPAAVLVLMVDDSERVLMMWRHRFIQDRWVWELPGGYLDDGEELQVAAMREAEEETGWRPRTIEKFLEFQPLVGTVDQPNIIYLARGATDTGAVPDVNETDTVRWIPLDEIEGLIAEGKIIGAGSVAPLYKLLLARAEGKLRPQGA</sequence>
<protein>
    <submittedName>
        <fullName evidence="7">NUDIX hydrolase</fullName>
    </submittedName>
</protein>
<accession>A0A6M1R1P8</accession>
<dbReference type="PROSITE" id="PS51462">
    <property type="entry name" value="NUDIX"/>
    <property type="match status" value="1"/>
</dbReference>
<comment type="caution">
    <text evidence="7">The sequence shown here is derived from an EMBL/GenBank/DDBJ whole genome shotgun (WGS) entry which is preliminary data.</text>
</comment>
<dbReference type="InterPro" id="IPR000086">
    <property type="entry name" value="NUDIX_hydrolase_dom"/>
</dbReference>
<evidence type="ECO:0000256" key="2">
    <source>
        <dbReference type="ARBA" id="ARBA00005582"/>
    </source>
</evidence>
<feature type="domain" description="Nudix hydrolase" evidence="6">
    <location>
        <begin position="43"/>
        <end position="172"/>
    </location>
</feature>
<reference evidence="7 8" key="1">
    <citation type="submission" date="2020-02" db="EMBL/GenBank/DDBJ databases">
        <title>Whole-genome analyses of novel actinobacteria.</title>
        <authorList>
            <person name="Sahin N."/>
        </authorList>
    </citation>
    <scope>NUCLEOTIDE SEQUENCE [LARGE SCALE GENOMIC DNA]</scope>
    <source>
        <strain evidence="7 8">KC13</strain>
    </source>
</reference>
<evidence type="ECO:0000256" key="5">
    <source>
        <dbReference type="RuleBase" id="RU003476"/>
    </source>
</evidence>
<dbReference type="InterPro" id="IPR020084">
    <property type="entry name" value="NUDIX_hydrolase_CS"/>
</dbReference>
<dbReference type="EMBL" id="JAALAA010000011">
    <property type="protein sequence ID" value="NGN93916.1"/>
    <property type="molecule type" value="Genomic_DNA"/>
</dbReference>
<dbReference type="Gene3D" id="3.90.79.10">
    <property type="entry name" value="Nucleoside Triphosphate Pyrophosphohydrolase"/>
    <property type="match status" value="1"/>
</dbReference>
<dbReference type="GO" id="GO:0016787">
    <property type="term" value="F:hydrolase activity"/>
    <property type="evidence" value="ECO:0007669"/>
    <property type="project" value="UniProtKB-KW"/>
</dbReference>
<dbReference type="InterPro" id="IPR020476">
    <property type="entry name" value="Nudix_hydrolase"/>
</dbReference>
<comment type="similarity">
    <text evidence="2 5">Belongs to the Nudix hydrolase family.</text>
</comment>
<evidence type="ECO:0000259" key="6">
    <source>
        <dbReference type="PROSITE" id="PS51462"/>
    </source>
</evidence>
<dbReference type="SUPFAM" id="SSF55811">
    <property type="entry name" value="Nudix"/>
    <property type="match status" value="1"/>
</dbReference>
<evidence type="ECO:0000313" key="7">
    <source>
        <dbReference type="EMBL" id="NGN93916.1"/>
    </source>
</evidence>
<dbReference type="PROSITE" id="PS00893">
    <property type="entry name" value="NUDIX_BOX"/>
    <property type="match status" value="1"/>
</dbReference>